<organism evidence="2 3">
    <name type="scientific">Azospirillum oleiclasticum</name>
    <dbReference type="NCBI Taxonomy" id="2735135"/>
    <lineage>
        <taxon>Bacteria</taxon>
        <taxon>Pseudomonadati</taxon>
        <taxon>Pseudomonadota</taxon>
        <taxon>Alphaproteobacteria</taxon>
        <taxon>Rhodospirillales</taxon>
        <taxon>Azospirillaceae</taxon>
        <taxon>Azospirillum</taxon>
    </lineage>
</organism>
<dbReference type="Pfam" id="PF13185">
    <property type="entry name" value="GAF_2"/>
    <property type="match status" value="1"/>
</dbReference>
<comment type="caution">
    <text evidence="2">The sequence shown here is derived from an EMBL/GenBank/DDBJ whole genome shotgun (WGS) entry which is preliminary data.</text>
</comment>
<dbReference type="EMBL" id="JABFDB010000019">
    <property type="protein sequence ID" value="NYZ22544.1"/>
    <property type="molecule type" value="Genomic_DNA"/>
</dbReference>
<evidence type="ECO:0000313" key="3">
    <source>
        <dbReference type="Proteomes" id="UP000584642"/>
    </source>
</evidence>
<gene>
    <name evidence="2" type="ORF">HND93_22775</name>
</gene>
<dbReference type="RefSeq" id="WP_180284314.1">
    <property type="nucleotide sequence ID" value="NZ_JABFDB010000019.1"/>
</dbReference>
<sequence length="204" mass="22048">MKDQFSHVTSVLAALLTASAEARSAGDPESAVSALTRAARACLGDPEARLRPGALKPGERDFGVSGIFFAAPARDHLILIAEHDFPPEQHRLRISMRDSRPGYVVRTGEAVVLPNTDQDTMFRQILSTARMGSALYAPVVWRGTVLGMFNVAAQARNTYDRGDLDLLLHFADLAAAVWVAQGGPDFLARLADSLPPWQEPDTIG</sequence>
<dbReference type="Gene3D" id="3.30.450.40">
    <property type="match status" value="1"/>
</dbReference>
<evidence type="ECO:0000313" key="2">
    <source>
        <dbReference type="EMBL" id="NYZ22544.1"/>
    </source>
</evidence>
<dbReference type="Proteomes" id="UP000584642">
    <property type="component" value="Unassembled WGS sequence"/>
</dbReference>
<dbReference type="InterPro" id="IPR003018">
    <property type="entry name" value="GAF"/>
</dbReference>
<dbReference type="SUPFAM" id="SSF55781">
    <property type="entry name" value="GAF domain-like"/>
    <property type="match status" value="1"/>
</dbReference>
<protein>
    <submittedName>
        <fullName evidence="2">GAF domain-containing protein</fullName>
    </submittedName>
</protein>
<keyword evidence="3" id="KW-1185">Reference proteome</keyword>
<feature type="domain" description="GAF" evidence="1">
    <location>
        <begin position="75"/>
        <end position="177"/>
    </location>
</feature>
<name>A0ABX2TDY0_9PROT</name>
<accession>A0ABX2TDY0</accession>
<proteinExistence type="predicted"/>
<dbReference type="InterPro" id="IPR029016">
    <property type="entry name" value="GAF-like_dom_sf"/>
</dbReference>
<reference evidence="2 3" key="1">
    <citation type="submission" date="2020-05" db="EMBL/GenBank/DDBJ databases">
        <title>Azospirillum oleiclasticum sp. nov, a nitrogen-fixing and heavy crude oil-emulsifying bacterium isolated from the crude oil of Yumen Oilfield.</title>
        <authorList>
            <person name="Wu D."/>
            <person name="Cai M."/>
            <person name="Zhang X."/>
        </authorList>
    </citation>
    <scope>NUCLEOTIDE SEQUENCE [LARGE SCALE GENOMIC DNA]</scope>
    <source>
        <strain evidence="2 3">ROY-1-1-2</strain>
    </source>
</reference>
<evidence type="ECO:0000259" key="1">
    <source>
        <dbReference type="Pfam" id="PF13185"/>
    </source>
</evidence>